<keyword evidence="12" id="KW-0333">Golgi apparatus</keyword>
<feature type="domain" description="Xylosyltransferase C-terminal" evidence="22">
    <location>
        <begin position="1359"/>
        <end position="1413"/>
    </location>
</feature>
<feature type="coiled-coil region" evidence="19">
    <location>
        <begin position="1139"/>
        <end position="1222"/>
    </location>
</feature>
<evidence type="ECO:0000256" key="16">
    <source>
        <dbReference type="ARBA" id="ARBA00030536"/>
    </source>
</evidence>
<evidence type="ECO:0000256" key="8">
    <source>
        <dbReference type="ARBA" id="ARBA00015604"/>
    </source>
</evidence>
<evidence type="ECO:0000256" key="3">
    <source>
        <dbReference type="ARBA" id="ARBA00004840"/>
    </source>
</evidence>
<dbReference type="InterPro" id="IPR003406">
    <property type="entry name" value="Glyco_trans_14"/>
</dbReference>
<dbReference type="EMBL" id="OZ035825">
    <property type="protein sequence ID" value="CAL1601983.1"/>
    <property type="molecule type" value="Genomic_DNA"/>
</dbReference>
<feature type="region of interest" description="Disordered" evidence="20">
    <location>
        <begin position="104"/>
        <end position="219"/>
    </location>
</feature>
<feature type="compositionally biased region" description="Basic and acidic residues" evidence="20">
    <location>
        <begin position="794"/>
        <end position="808"/>
    </location>
</feature>
<accession>A0AAV2LNP0</accession>
<comment type="similarity">
    <text evidence="5">Belongs to the glycosyltransferase 14 family. XylT subfamily.</text>
</comment>
<evidence type="ECO:0000256" key="13">
    <source>
        <dbReference type="ARBA" id="ARBA00023136"/>
    </source>
</evidence>
<protein>
    <recommendedName>
        <fullName evidence="8">Xylosyltransferase 1</fullName>
        <ecNumber evidence="7">2.4.2.26</ecNumber>
    </recommendedName>
    <alternativeName>
        <fullName evidence="16">Peptide O-xylosyltransferase 1</fullName>
    </alternativeName>
    <alternativeName>
        <fullName evidence="17">Xylosyltransferase I</fullName>
    </alternativeName>
</protein>
<feature type="chain" id="PRO_5043449766" description="Xylosyltransferase 1" evidence="21">
    <location>
        <begin position="20"/>
        <end position="1579"/>
    </location>
</feature>
<keyword evidence="15" id="KW-0325">Glycoprotein</keyword>
<name>A0AAV2LNP0_KNICA</name>
<comment type="catalytic activity">
    <reaction evidence="18">
        <text>UDP-alpha-D-xylose + L-seryl-[protein] = 3-O-(beta-D-xylosyl)-L-seryl-[protein] + UDP + H(+)</text>
        <dbReference type="Rhea" id="RHEA:50192"/>
        <dbReference type="Rhea" id="RHEA-COMP:9863"/>
        <dbReference type="Rhea" id="RHEA-COMP:12567"/>
        <dbReference type="ChEBI" id="CHEBI:15378"/>
        <dbReference type="ChEBI" id="CHEBI:29999"/>
        <dbReference type="ChEBI" id="CHEBI:57632"/>
        <dbReference type="ChEBI" id="CHEBI:58223"/>
        <dbReference type="ChEBI" id="CHEBI:132085"/>
        <dbReference type="EC" id="2.4.2.26"/>
    </reaction>
</comment>
<dbReference type="InterPro" id="IPR043538">
    <property type="entry name" value="XYLT"/>
</dbReference>
<sequence length="1579" mass="181405">MSSLLVLLSLHTVALCTRAAVALRTATEAEPRRQSHGGRGTAARRHSGSEAQRLGGAEQPLTVNMVVALCARRIARRSRSALIAALTVLLVQTLIVWNFSSLDSGEERHNRGSSVREKRDRLSGNKAAGSDYSQHGHHPRQHQPAPGRGASRHIQQPDGYYSHRPKEKVDSNNENSVPKDFENIDNSNFGARSQPHRQTVGAPGSKQRSHFQERAHAQQQAWRDSAPSMSRASNEVLPVGHSQQHLSMGMNNFSHQVGQHYRSVPSQQPQHRHLHPHRKQETASAHQDVAYEQPPKCEINGKEAISALSRAKSKECRQQIAEVYCRHKEGQLMPDKVNRYCPIEGKANVNVQWDEDSAETVPSKPVRIAFVLVVHGRSSRQLNRLFKAIYHTSHYYYIHVDQRSNYLHRQVLSLASHYPNVRVTPWRMSTIWGGASLLTMYLRSMADLLAMRDWSWDFFINLSAADYPIRTNNQLVAFLSKYREMNFIKSHGRDNARFIRKQGLDRLFYECDTHMWRLSDRKIPEGISVDGGSDWFLLNRMFVEYVINSQDDLVTNMKRFYAYTLLPAESFFHTVLENSAYCESMVDNNLRITNWNRKLGCKCQYKHIVDWCGCSPNDFKPADFHRFQQTVRPTFFARKFEASVNQEIVKQLDTFLFGPLPHGTPALNSYWENIYDEPDGAASLSDAQLTYYHSFSRMGLSRAASSLQGNPQDHSCRYFPMGHPVSVHLYFQEDQFQGYLVRHHATNLATSKLETMETWVAPKKNFKLTLPPSSTFSRLQFAEKSSEKAVNQQDSEKRAERTEIHHRSTEVELLPENLEDNQSRLIREQDALNERIDAIFRKNQESIAKRTQQDWVFKREKLQDDEQETVETEKLQPEQRNPQQEGPRINEEQEEQEVKGEVEQEVKGDLKQDKSVFKGQKVGLEHCAQASTSFELLRQEREKCRKYISELNQFKDKVKQDEASSDKAADQEKETSLTEGDVERNRELEAEVQRPTSLELRETKQALKGKVQSLETQNRELTQEFESFKFRSEEKLRESRNEMLRICAENRELAEKFEEYRSESKREKSHLRTELELCKSDSQRRRQNVATDLEKTNAHLMEQLEFYKTDLENRTRDSGLEITIFKGKVDSLEKYTFSLEQKQRHHSGLQTEVESLRVENLEMKEVLNCNKSELVRLRQTVAEAEKREQTLRNTVSLLETQKRDLSENLQRTEFRLNRLRNTGFDWDHDSQLLSRNSQLLSRDSQLLSRDSQLLSRDSQLLSRDSQLLSRDSQLLSRDSQLLSRDSQLLSRDSQLLSRDSQLLSRDSQLLSRDSQLLSRDSQLLTTSLTASISHCPSIPPLHRAASVFNLHSVSTPGPDFTVGTEWDAKERIFRNFGGLMGPMDETVGMQKWNKGPNVTVTVVWIDPTNVIAATYDILIDASAEFTHYRPPLNQPLRPGVWSVRILHHWSPVAELRFLIAPLAYSKHQPIRQEDALKLHSGPAKNSYMEQSFHGLNPVLNIPVSLELVERSKRNAALTGAELERWVDSVVGDMWEAVDVCAVGLSACPVMQACPKSRWSSMSPDPKSHLGPPHADGRIR</sequence>
<keyword evidence="9" id="KW-0328">Glycosyltransferase</keyword>
<comment type="pathway">
    <text evidence="4">Glycan metabolism; heparan sulfate biosynthesis.</text>
</comment>
<feature type="signal peptide" evidence="21">
    <location>
        <begin position="1"/>
        <end position="19"/>
    </location>
</feature>
<reference evidence="23 24" key="1">
    <citation type="submission" date="2024-04" db="EMBL/GenBank/DDBJ databases">
        <authorList>
            <person name="Waldvogel A.-M."/>
            <person name="Schoenle A."/>
        </authorList>
    </citation>
    <scope>NUCLEOTIDE SEQUENCE [LARGE SCALE GENOMIC DNA]</scope>
</reference>
<evidence type="ECO:0000256" key="6">
    <source>
        <dbReference type="ARBA" id="ARBA00011245"/>
    </source>
</evidence>
<evidence type="ECO:0000256" key="4">
    <source>
        <dbReference type="ARBA" id="ARBA00005093"/>
    </source>
</evidence>
<feature type="region of interest" description="Disordered" evidence="20">
    <location>
        <begin position="785"/>
        <end position="808"/>
    </location>
</feature>
<evidence type="ECO:0000256" key="20">
    <source>
        <dbReference type="SAM" id="MobiDB-lite"/>
    </source>
</evidence>
<dbReference type="PANTHER" id="PTHR46025">
    <property type="entry name" value="XYLOSYLTRANSFERASE OXT"/>
    <property type="match status" value="1"/>
</dbReference>
<dbReference type="Pfam" id="PF02485">
    <property type="entry name" value="Branch"/>
    <property type="match status" value="1"/>
</dbReference>
<dbReference type="GO" id="GO:0000139">
    <property type="term" value="C:Golgi membrane"/>
    <property type="evidence" value="ECO:0007669"/>
    <property type="project" value="UniProtKB-SubCell"/>
</dbReference>
<evidence type="ECO:0000256" key="11">
    <source>
        <dbReference type="ARBA" id="ARBA00022723"/>
    </source>
</evidence>
<organism evidence="23 24">
    <name type="scientific">Knipowitschia caucasica</name>
    <name type="common">Caucasian dwarf goby</name>
    <name type="synonym">Pomatoschistus caucasicus</name>
    <dbReference type="NCBI Taxonomy" id="637954"/>
    <lineage>
        <taxon>Eukaryota</taxon>
        <taxon>Metazoa</taxon>
        <taxon>Chordata</taxon>
        <taxon>Craniata</taxon>
        <taxon>Vertebrata</taxon>
        <taxon>Euteleostomi</taxon>
        <taxon>Actinopterygii</taxon>
        <taxon>Neopterygii</taxon>
        <taxon>Teleostei</taxon>
        <taxon>Neoteleostei</taxon>
        <taxon>Acanthomorphata</taxon>
        <taxon>Gobiaria</taxon>
        <taxon>Gobiiformes</taxon>
        <taxon>Gobioidei</taxon>
        <taxon>Gobiidae</taxon>
        <taxon>Gobiinae</taxon>
        <taxon>Knipowitschia</taxon>
    </lineage>
</organism>
<keyword evidence="10" id="KW-0808">Transferase</keyword>
<feature type="region of interest" description="Disordered" evidence="20">
    <location>
        <begin position="1556"/>
        <end position="1579"/>
    </location>
</feature>
<dbReference type="InterPro" id="IPR024448">
    <property type="entry name" value="XylT_C"/>
</dbReference>
<evidence type="ECO:0000256" key="1">
    <source>
        <dbReference type="ARBA" id="ARBA00001968"/>
    </source>
</evidence>
<evidence type="ECO:0000256" key="12">
    <source>
        <dbReference type="ARBA" id="ARBA00023034"/>
    </source>
</evidence>
<comment type="pathway">
    <text evidence="3">Glycan metabolism; chondroitin sulfate biosynthesis.</text>
</comment>
<evidence type="ECO:0000256" key="9">
    <source>
        <dbReference type="ARBA" id="ARBA00022676"/>
    </source>
</evidence>
<evidence type="ECO:0000256" key="21">
    <source>
        <dbReference type="SAM" id="SignalP"/>
    </source>
</evidence>
<keyword evidence="13" id="KW-0472">Membrane</keyword>
<evidence type="ECO:0000256" key="10">
    <source>
        <dbReference type="ARBA" id="ARBA00022679"/>
    </source>
</evidence>
<keyword evidence="11" id="KW-0479">Metal-binding</keyword>
<evidence type="ECO:0000256" key="14">
    <source>
        <dbReference type="ARBA" id="ARBA00023157"/>
    </source>
</evidence>
<proteinExistence type="inferred from homology"/>
<dbReference type="Proteomes" id="UP001497482">
    <property type="component" value="Chromosome 3"/>
</dbReference>
<dbReference type="GO" id="GO:0015012">
    <property type="term" value="P:heparan sulfate proteoglycan biosynthetic process"/>
    <property type="evidence" value="ECO:0007669"/>
    <property type="project" value="TreeGrafter"/>
</dbReference>
<keyword evidence="14" id="KW-1015">Disulfide bond</keyword>
<evidence type="ECO:0000256" key="18">
    <source>
        <dbReference type="ARBA" id="ARBA00047847"/>
    </source>
</evidence>
<feature type="region of interest" description="Disordered" evidence="20">
    <location>
        <begin position="265"/>
        <end position="287"/>
    </location>
</feature>
<evidence type="ECO:0000313" key="24">
    <source>
        <dbReference type="Proteomes" id="UP001497482"/>
    </source>
</evidence>
<keyword evidence="21" id="KW-0732">Signal</keyword>
<comment type="cofactor">
    <cofactor evidence="1">
        <name>a divalent metal cation</name>
        <dbReference type="ChEBI" id="CHEBI:60240"/>
    </cofactor>
</comment>
<dbReference type="PANTHER" id="PTHR46025:SF2">
    <property type="entry name" value="XYLOSYLTRANSFERASE 1"/>
    <property type="match status" value="1"/>
</dbReference>
<evidence type="ECO:0000256" key="2">
    <source>
        <dbReference type="ARBA" id="ARBA00004323"/>
    </source>
</evidence>
<dbReference type="Pfam" id="PF12529">
    <property type="entry name" value="Xylo_C"/>
    <property type="match status" value="2"/>
</dbReference>
<comment type="subunit">
    <text evidence="6">Monomer.</text>
</comment>
<evidence type="ECO:0000256" key="19">
    <source>
        <dbReference type="SAM" id="Coils"/>
    </source>
</evidence>
<evidence type="ECO:0000256" key="17">
    <source>
        <dbReference type="ARBA" id="ARBA00032285"/>
    </source>
</evidence>
<dbReference type="EC" id="2.4.2.26" evidence="7"/>
<evidence type="ECO:0000256" key="5">
    <source>
        <dbReference type="ARBA" id="ARBA00010195"/>
    </source>
</evidence>
<feature type="region of interest" description="Disordered" evidence="20">
    <location>
        <begin position="26"/>
        <end position="56"/>
    </location>
</feature>
<dbReference type="GO" id="GO:0050650">
    <property type="term" value="P:chondroitin sulfate proteoglycan biosynthetic process"/>
    <property type="evidence" value="ECO:0007669"/>
    <property type="project" value="TreeGrafter"/>
</dbReference>
<dbReference type="GO" id="GO:0046872">
    <property type="term" value="F:metal ion binding"/>
    <property type="evidence" value="ECO:0007669"/>
    <property type="project" value="UniProtKB-KW"/>
</dbReference>
<evidence type="ECO:0000256" key="7">
    <source>
        <dbReference type="ARBA" id="ARBA00011972"/>
    </source>
</evidence>
<evidence type="ECO:0000313" key="23">
    <source>
        <dbReference type="EMBL" id="CAL1601983.1"/>
    </source>
</evidence>
<feature type="compositionally biased region" description="Basic and acidic residues" evidence="20">
    <location>
        <begin position="167"/>
        <end position="182"/>
    </location>
</feature>
<gene>
    <name evidence="23" type="ORF">KC01_LOCUS29837</name>
</gene>
<keyword evidence="19" id="KW-0175">Coiled coil</keyword>
<feature type="region of interest" description="Disordered" evidence="20">
    <location>
        <begin position="957"/>
        <end position="987"/>
    </location>
</feature>
<feature type="coiled-coil region" evidence="19">
    <location>
        <begin position="997"/>
        <end position="1056"/>
    </location>
</feature>
<comment type="subcellular location">
    <subcellularLocation>
        <location evidence="2">Golgi apparatus membrane</location>
        <topology evidence="2">Single-pass type II membrane protein</topology>
    </subcellularLocation>
</comment>
<feature type="compositionally biased region" description="Basic and acidic residues" evidence="20">
    <location>
        <begin position="888"/>
        <end position="907"/>
    </location>
</feature>
<feature type="region of interest" description="Disordered" evidence="20">
    <location>
        <begin position="859"/>
        <end position="907"/>
    </location>
</feature>
<evidence type="ECO:0000259" key="22">
    <source>
        <dbReference type="Pfam" id="PF12529"/>
    </source>
</evidence>
<feature type="compositionally biased region" description="Basic and acidic residues" evidence="20">
    <location>
        <begin position="105"/>
        <end position="123"/>
    </location>
</feature>
<dbReference type="GO" id="GO:0030158">
    <property type="term" value="F:protein xylosyltransferase activity"/>
    <property type="evidence" value="ECO:0007669"/>
    <property type="project" value="UniProtKB-EC"/>
</dbReference>
<keyword evidence="24" id="KW-1185">Reference proteome</keyword>
<evidence type="ECO:0000256" key="15">
    <source>
        <dbReference type="ARBA" id="ARBA00023180"/>
    </source>
</evidence>
<feature type="domain" description="Xylosyltransferase C-terminal" evidence="22">
    <location>
        <begin position="653"/>
        <end position="786"/>
    </location>
</feature>